<keyword evidence="2" id="KW-0732">Signal</keyword>
<dbReference type="GeneID" id="106120412"/>
<evidence type="ECO:0000256" key="1">
    <source>
        <dbReference type="SAM" id="Coils"/>
    </source>
</evidence>
<organism evidence="3">
    <name type="scientific">Papilio xuthus</name>
    <name type="common">Asian swallowtail butterfly</name>
    <dbReference type="NCBI Taxonomy" id="66420"/>
    <lineage>
        <taxon>Eukaryota</taxon>
        <taxon>Metazoa</taxon>
        <taxon>Ecdysozoa</taxon>
        <taxon>Arthropoda</taxon>
        <taxon>Hexapoda</taxon>
        <taxon>Insecta</taxon>
        <taxon>Pterygota</taxon>
        <taxon>Neoptera</taxon>
        <taxon>Endopterygota</taxon>
        <taxon>Lepidoptera</taxon>
        <taxon>Glossata</taxon>
        <taxon>Ditrysia</taxon>
        <taxon>Papilionoidea</taxon>
        <taxon>Papilionidae</taxon>
        <taxon>Papilioninae</taxon>
        <taxon>Papilio</taxon>
    </lineage>
</organism>
<dbReference type="RefSeq" id="XP_013171217.1">
    <property type="nucleotide sequence ID" value="XM_013315763.1"/>
</dbReference>
<feature type="chain" id="PRO_5042574989" evidence="2">
    <location>
        <begin position="20"/>
        <end position="238"/>
    </location>
</feature>
<proteinExistence type="predicted"/>
<sequence length="238" mass="27643">MKSILLIGFFVHLLMMSKADYSTKHARHSNIRNTHERRGRQNYWQPTNYRTYEPNYQHYYPGFNNANRQEALTAEIINLLRELKDLSAQRQRQNYQPIYVPYPIPMSIPLSSHEKPKVVTNKPIPAFPSRINFPDDEKEYMRPIMLKPVTEAPFTTTTRKTSDSESAIVFRVESQNDIREPSKCEAAILVCCRFSQAVQVKTCFSEYGCSKTYSTKLACEKKAIQTVIQRFADSFGPK</sequence>
<feature type="coiled-coil region" evidence="1">
    <location>
        <begin position="69"/>
        <end position="96"/>
    </location>
</feature>
<name>A0AAJ6ZF30_PAPXU</name>
<feature type="signal peptide" evidence="2">
    <location>
        <begin position="1"/>
        <end position="19"/>
    </location>
</feature>
<evidence type="ECO:0000313" key="3">
    <source>
        <dbReference type="RefSeq" id="XP_013171217.1"/>
    </source>
</evidence>
<dbReference type="Proteomes" id="UP000694872">
    <property type="component" value="Unplaced"/>
</dbReference>
<accession>A0AAJ6ZF30</accession>
<keyword evidence="1" id="KW-0175">Coiled coil</keyword>
<dbReference type="KEGG" id="pxu:106120412"/>
<dbReference type="AlphaFoldDB" id="A0AAJ6ZF30"/>
<reference evidence="3" key="1">
    <citation type="submission" date="2025-08" db="UniProtKB">
        <authorList>
            <consortium name="RefSeq"/>
        </authorList>
    </citation>
    <scope>IDENTIFICATION</scope>
</reference>
<evidence type="ECO:0000256" key="2">
    <source>
        <dbReference type="SAM" id="SignalP"/>
    </source>
</evidence>
<protein>
    <submittedName>
        <fullName evidence="3">Uncharacterized protein LOC106120412</fullName>
    </submittedName>
</protein>
<gene>
    <name evidence="3" type="primary">LOC106120412</name>
</gene>